<dbReference type="RefSeq" id="WP_031282901.1">
    <property type="nucleotide sequence ID" value="NZ_JSUH01000017.1"/>
</dbReference>
<keyword evidence="4 9" id="KW-0547">Nucleotide-binding</keyword>
<dbReference type="InterPro" id="IPR001980">
    <property type="entry name" value="PPAT"/>
</dbReference>
<feature type="binding site" evidence="9">
    <location>
        <position position="41"/>
    </location>
    <ligand>
        <name>substrate</name>
    </ligand>
</feature>
<dbReference type="GeneID" id="64348260"/>
<dbReference type="PANTHER" id="PTHR21342">
    <property type="entry name" value="PHOSPHOPANTETHEINE ADENYLYLTRANSFERASE"/>
    <property type="match status" value="1"/>
</dbReference>
<dbReference type="AlphaFoldDB" id="A0A0A6YAN3"/>
<dbReference type="HAMAP" id="MF_00151">
    <property type="entry name" value="PPAT_bact"/>
    <property type="match status" value="1"/>
</dbReference>
<evidence type="ECO:0000256" key="9">
    <source>
        <dbReference type="HAMAP-Rule" id="MF_00151"/>
    </source>
</evidence>
<evidence type="ECO:0000259" key="10">
    <source>
        <dbReference type="Pfam" id="PF01467"/>
    </source>
</evidence>
<comment type="cofactor">
    <cofactor evidence="9">
        <name>Mg(2+)</name>
        <dbReference type="ChEBI" id="CHEBI:18420"/>
    </cofactor>
</comment>
<evidence type="ECO:0000256" key="5">
    <source>
        <dbReference type="ARBA" id="ARBA00022840"/>
    </source>
</evidence>
<protein>
    <recommendedName>
        <fullName evidence="9">Phosphopantetheine adenylyltransferase</fullName>
        <ecNumber evidence="9">2.7.7.3</ecNumber>
    </recommendedName>
    <alternativeName>
        <fullName evidence="9">Dephospho-CoA pyrophosphorylase</fullName>
    </alternativeName>
    <alternativeName>
        <fullName evidence="9">Pantetheine-phosphate adenylyltransferase</fullName>
        <shortName evidence="9">PPAT</shortName>
    </alternativeName>
</protein>
<dbReference type="OrthoDB" id="9806661at2"/>
<comment type="similarity">
    <text evidence="9">Belongs to the bacterial CoaD family.</text>
</comment>
<dbReference type="NCBIfam" id="TIGR00125">
    <property type="entry name" value="cyt_tran_rel"/>
    <property type="match status" value="1"/>
</dbReference>
<dbReference type="SUPFAM" id="SSF52374">
    <property type="entry name" value="Nucleotidylyl transferase"/>
    <property type="match status" value="1"/>
</dbReference>
<organism evidence="11 12">
    <name type="scientific">Kocuria rosea subsp. polaris</name>
    <dbReference type="NCBI Taxonomy" id="136273"/>
    <lineage>
        <taxon>Bacteria</taxon>
        <taxon>Bacillati</taxon>
        <taxon>Actinomycetota</taxon>
        <taxon>Actinomycetes</taxon>
        <taxon>Micrococcales</taxon>
        <taxon>Micrococcaceae</taxon>
        <taxon>Kocuria</taxon>
    </lineage>
</organism>
<evidence type="ECO:0000256" key="3">
    <source>
        <dbReference type="ARBA" id="ARBA00022695"/>
    </source>
</evidence>
<keyword evidence="7 9" id="KW-0173">Coenzyme A biosynthesis</keyword>
<dbReference type="GO" id="GO:0015937">
    <property type="term" value="P:coenzyme A biosynthetic process"/>
    <property type="evidence" value="ECO:0007669"/>
    <property type="project" value="UniProtKB-UniRule"/>
</dbReference>
<dbReference type="PANTHER" id="PTHR21342:SF1">
    <property type="entry name" value="PHOSPHOPANTETHEINE ADENYLYLTRANSFERASE"/>
    <property type="match status" value="1"/>
</dbReference>
<dbReference type="GO" id="GO:0004595">
    <property type="term" value="F:pantetheine-phosphate adenylyltransferase activity"/>
    <property type="evidence" value="ECO:0007669"/>
    <property type="project" value="UniProtKB-UniRule"/>
</dbReference>
<proteinExistence type="inferred from homology"/>
<comment type="caution">
    <text evidence="11">The sequence shown here is derived from an EMBL/GenBank/DDBJ whole genome shotgun (WGS) entry which is preliminary data.</text>
</comment>
<dbReference type="InterPro" id="IPR014729">
    <property type="entry name" value="Rossmann-like_a/b/a_fold"/>
</dbReference>
<evidence type="ECO:0000256" key="1">
    <source>
        <dbReference type="ARBA" id="ARBA00022490"/>
    </source>
</evidence>
<evidence type="ECO:0000256" key="8">
    <source>
        <dbReference type="ARBA" id="ARBA00029346"/>
    </source>
</evidence>
<comment type="pathway">
    <text evidence="9">Cofactor biosynthesis; coenzyme A biosynthesis; CoA from (R)-pantothenate: step 4/5.</text>
</comment>
<evidence type="ECO:0000256" key="6">
    <source>
        <dbReference type="ARBA" id="ARBA00022842"/>
    </source>
</evidence>
<feature type="binding site" evidence="9">
    <location>
        <position position="17"/>
    </location>
    <ligand>
        <name>ATP</name>
        <dbReference type="ChEBI" id="CHEBI:30616"/>
    </ligand>
</feature>
<name>A0A0A6YAN3_KOCRO</name>
<dbReference type="EC" id="2.7.7.3" evidence="9"/>
<dbReference type="Gene3D" id="3.40.50.620">
    <property type="entry name" value="HUPs"/>
    <property type="match status" value="1"/>
</dbReference>
<sequence length="155" mass="16514">MHRAICPGSFDPLHNGHVEVVARAAALFDEVVVAVSTNPHKRYRFDADRRLALVAESLADVAGVVVEPMGAGLLAEYAAQRGAVALVKGLRSGEDFEYEVPMATMNRHLTGVETVFLPGDPRFLHLSSTLVKEVQGLGGDVSGFVPAPVLRALQG</sequence>
<keyword evidence="3 9" id="KW-0548">Nucleotidyltransferase</keyword>
<feature type="binding site" evidence="9">
    <location>
        <position position="9"/>
    </location>
    <ligand>
        <name>substrate</name>
    </ligand>
</feature>
<dbReference type="Pfam" id="PF01467">
    <property type="entry name" value="CTP_transf_like"/>
    <property type="match status" value="1"/>
</dbReference>
<comment type="subunit">
    <text evidence="9">Homohexamer.</text>
</comment>
<feature type="binding site" evidence="9">
    <location>
        <begin position="89"/>
        <end position="91"/>
    </location>
    <ligand>
        <name>ATP</name>
        <dbReference type="ChEBI" id="CHEBI:30616"/>
    </ligand>
</feature>
<feature type="binding site" evidence="9">
    <location>
        <begin position="123"/>
        <end position="129"/>
    </location>
    <ligand>
        <name>ATP</name>
        <dbReference type="ChEBI" id="CHEBI:30616"/>
    </ligand>
</feature>
<feature type="binding site" evidence="9">
    <location>
        <position position="74"/>
    </location>
    <ligand>
        <name>substrate</name>
    </ligand>
</feature>
<keyword evidence="2 9" id="KW-0808">Transferase</keyword>
<dbReference type="InterPro" id="IPR004821">
    <property type="entry name" value="Cyt_trans-like"/>
</dbReference>
<dbReference type="GO" id="GO:0005737">
    <property type="term" value="C:cytoplasm"/>
    <property type="evidence" value="ECO:0007669"/>
    <property type="project" value="UniProtKB-SubCell"/>
</dbReference>
<evidence type="ECO:0000313" key="12">
    <source>
        <dbReference type="Proteomes" id="UP000030466"/>
    </source>
</evidence>
<keyword evidence="6 9" id="KW-0460">Magnesium</keyword>
<keyword evidence="12" id="KW-1185">Reference proteome</keyword>
<keyword evidence="1 9" id="KW-0963">Cytoplasm</keyword>
<keyword evidence="5 9" id="KW-0067">ATP-binding</keyword>
<dbReference type="EMBL" id="JSUH01000017">
    <property type="protein sequence ID" value="KHD96402.1"/>
    <property type="molecule type" value="Genomic_DNA"/>
</dbReference>
<accession>A0A0A6YAN3</accession>
<gene>
    <name evidence="9" type="primary">coaD</name>
    <name evidence="11" type="ORF">GY22_15445</name>
</gene>
<dbReference type="NCBIfam" id="TIGR01510">
    <property type="entry name" value="coaD_prev_kdtB"/>
    <property type="match status" value="1"/>
</dbReference>
<dbReference type="Proteomes" id="UP000030466">
    <property type="component" value="Unassembled WGS sequence"/>
</dbReference>
<dbReference type="GO" id="GO:0005524">
    <property type="term" value="F:ATP binding"/>
    <property type="evidence" value="ECO:0007669"/>
    <property type="project" value="UniProtKB-KW"/>
</dbReference>
<feature type="binding site" evidence="9">
    <location>
        <position position="99"/>
    </location>
    <ligand>
        <name>ATP</name>
        <dbReference type="ChEBI" id="CHEBI:30616"/>
    </ligand>
</feature>
<feature type="binding site" evidence="9">
    <location>
        <position position="88"/>
    </location>
    <ligand>
        <name>substrate</name>
    </ligand>
</feature>
<comment type="catalytic activity">
    <reaction evidence="8 9">
        <text>(R)-4'-phosphopantetheine + ATP + H(+) = 3'-dephospho-CoA + diphosphate</text>
        <dbReference type="Rhea" id="RHEA:19801"/>
        <dbReference type="ChEBI" id="CHEBI:15378"/>
        <dbReference type="ChEBI" id="CHEBI:30616"/>
        <dbReference type="ChEBI" id="CHEBI:33019"/>
        <dbReference type="ChEBI" id="CHEBI:57328"/>
        <dbReference type="ChEBI" id="CHEBI:61723"/>
        <dbReference type="EC" id="2.7.7.3"/>
    </reaction>
</comment>
<evidence type="ECO:0000256" key="4">
    <source>
        <dbReference type="ARBA" id="ARBA00022741"/>
    </source>
</evidence>
<feature type="domain" description="Cytidyltransferase-like" evidence="10">
    <location>
        <begin position="5"/>
        <end position="133"/>
    </location>
</feature>
<dbReference type="UniPathway" id="UPA00241">
    <property type="reaction ID" value="UER00355"/>
</dbReference>
<dbReference type="PRINTS" id="PR01020">
    <property type="entry name" value="LPSBIOSNTHSS"/>
</dbReference>
<evidence type="ECO:0000313" key="11">
    <source>
        <dbReference type="EMBL" id="KHD96402.1"/>
    </source>
</evidence>
<comment type="function">
    <text evidence="9">Reversibly transfers an adenylyl group from ATP to 4'-phosphopantetheine, yielding dephospho-CoA (dPCoA) and pyrophosphate.</text>
</comment>
<feature type="site" description="Transition state stabilizer" evidence="9">
    <location>
        <position position="17"/>
    </location>
</feature>
<feature type="binding site" evidence="9">
    <location>
        <begin position="9"/>
        <end position="10"/>
    </location>
    <ligand>
        <name>ATP</name>
        <dbReference type="ChEBI" id="CHEBI:30616"/>
    </ligand>
</feature>
<evidence type="ECO:0000256" key="7">
    <source>
        <dbReference type="ARBA" id="ARBA00022993"/>
    </source>
</evidence>
<comment type="subcellular location">
    <subcellularLocation>
        <location evidence="9">Cytoplasm</location>
    </subcellularLocation>
</comment>
<reference evidence="11 12" key="1">
    <citation type="journal article" date="2003" name="Int. J. Syst. Evol. Microbiol.">
        <title>Kocuria polaris sp. nov., an orange-pigmented psychrophilic bacterium isolated from an Antarctic cyanobacterial mat sample.</title>
        <authorList>
            <person name="Reddy G.S."/>
            <person name="Prakash J.S."/>
            <person name="Prabahar V."/>
            <person name="Matsumoto G.I."/>
            <person name="Stackebrandt E."/>
            <person name="Shivaji S."/>
        </authorList>
    </citation>
    <scope>NUCLEOTIDE SEQUENCE [LARGE SCALE GENOMIC DNA]</scope>
    <source>
        <strain evidence="11 12">CMS 76or</strain>
    </source>
</reference>
<dbReference type="CDD" id="cd02163">
    <property type="entry name" value="PPAT"/>
    <property type="match status" value="1"/>
</dbReference>
<evidence type="ECO:0000256" key="2">
    <source>
        <dbReference type="ARBA" id="ARBA00022679"/>
    </source>
</evidence>